<comment type="function">
    <text evidence="6">GTPase that associates with the 50S ribosomal subunit and may have a role during protein synthesis or ribosome biogenesis.</text>
</comment>
<keyword evidence="9" id="KW-0175">Coiled coil</keyword>
<feature type="binding site" evidence="7">
    <location>
        <begin position="280"/>
        <end position="283"/>
    </location>
    <ligand>
        <name>GTP</name>
        <dbReference type="ChEBI" id="CHEBI:37565"/>
    </ligand>
</feature>
<dbReference type="STRING" id="889378.Spiaf_2454"/>
<evidence type="ECO:0000259" key="10">
    <source>
        <dbReference type="PROSITE" id="PS51705"/>
    </source>
</evidence>
<evidence type="ECO:0000256" key="6">
    <source>
        <dbReference type="HAMAP-Rule" id="MF_00900"/>
    </source>
</evidence>
<evidence type="ECO:0000256" key="3">
    <source>
        <dbReference type="ARBA" id="ARBA00022741"/>
    </source>
</evidence>
<feature type="binding site" evidence="8">
    <location>
        <position position="260"/>
    </location>
    <ligand>
        <name>Mg(2+)</name>
        <dbReference type="ChEBI" id="CHEBI:18420"/>
    </ligand>
</feature>
<dbReference type="InterPro" id="IPR025121">
    <property type="entry name" value="GTPase_HflX_N"/>
</dbReference>
<dbReference type="Pfam" id="PF16360">
    <property type="entry name" value="GTP-bdg_M"/>
    <property type="match status" value="1"/>
</dbReference>
<dbReference type="HAMAP" id="MF_00900">
    <property type="entry name" value="GTPase_HflX"/>
    <property type="match status" value="1"/>
</dbReference>
<dbReference type="PATRIC" id="fig|889378.3.peg.2431"/>
<keyword evidence="3 6" id="KW-0547">Nucleotide-binding</keyword>
<feature type="coiled-coil region" evidence="9">
    <location>
        <begin position="193"/>
        <end position="220"/>
    </location>
</feature>
<feature type="binding site" evidence="7">
    <location>
        <begin position="346"/>
        <end position="349"/>
    </location>
    <ligand>
        <name>GTP</name>
        <dbReference type="ChEBI" id="CHEBI:37565"/>
    </ligand>
</feature>
<evidence type="ECO:0000313" key="12">
    <source>
        <dbReference type="Proteomes" id="UP000007383"/>
    </source>
</evidence>
<dbReference type="GO" id="GO:0005737">
    <property type="term" value="C:cytoplasm"/>
    <property type="evidence" value="ECO:0007669"/>
    <property type="project" value="UniProtKB-SubCell"/>
</dbReference>
<dbReference type="FunFam" id="3.40.50.11060:FF:000001">
    <property type="entry name" value="GTPase HflX"/>
    <property type="match status" value="1"/>
</dbReference>
<dbReference type="PANTHER" id="PTHR10229">
    <property type="entry name" value="GTP-BINDING PROTEIN HFLX"/>
    <property type="match status" value="1"/>
</dbReference>
<dbReference type="KEGG" id="sfc:Spiaf_2454"/>
<dbReference type="AlphaFoldDB" id="H9ULU2"/>
<comment type="cofactor">
    <cofactor evidence="8">
        <name>Mg(2+)</name>
        <dbReference type="ChEBI" id="CHEBI:18420"/>
    </cofactor>
</comment>
<dbReference type="OrthoDB" id="9812272at2"/>
<evidence type="ECO:0000313" key="11">
    <source>
        <dbReference type="EMBL" id="AFG38485.1"/>
    </source>
</evidence>
<evidence type="ECO:0000256" key="4">
    <source>
        <dbReference type="ARBA" id="ARBA00022842"/>
    </source>
</evidence>
<dbReference type="GO" id="GO:0003924">
    <property type="term" value="F:GTPase activity"/>
    <property type="evidence" value="ECO:0007669"/>
    <property type="project" value="UniProtKB-UniRule"/>
</dbReference>
<evidence type="ECO:0000256" key="7">
    <source>
        <dbReference type="PIRSR" id="PIRSR006809-1"/>
    </source>
</evidence>
<name>H9ULU2_SPIAZ</name>
<keyword evidence="12" id="KW-1185">Reference proteome</keyword>
<dbReference type="Pfam" id="PF13167">
    <property type="entry name" value="GTP-bdg_N"/>
    <property type="match status" value="1"/>
</dbReference>
<dbReference type="InterPro" id="IPR006073">
    <property type="entry name" value="GTP-bd"/>
</dbReference>
<feature type="binding site" evidence="7">
    <location>
        <begin position="233"/>
        <end position="240"/>
    </location>
    <ligand>
        <name>GTP</name>
        <dbReference type="ChEBI" id="CHEBI:37565"/>
    </ligand>
</feature>
<dbReference type="SUPFAM" id="SSF52540">
    <property type="entry name" value="P-loop containing nucleoside triphosphate hydrolases"/>
    <property type="match status" value="1"/>
</dbReference>
<dbReference type="HOGENOM" id="CLU_019597_1_0_12"/>
<organism evidence="11 12">
    <name type="scientific">Spirochaeta africana (strain ATCC 700263 / DSM 8902 / Z-7692)</name>
    <dbReference type="NCBI Taxonomy" id="889378"/>
    <lineage>
        <taxon>Bacteria</taxon>
        <taxon>Pseudomonadati</taxon>
        <taxon>Spirochaetota</taxon>
        <taxon>Spirochaetia</taxon>
        <taxon>Spirochaetales</taxon>
        <taxon>Spirochaetaceae</taxon>
        <taxon>Spirochaeta</taxon>
    </lineage>
</organism>
<dbReference type="PROSITE" id="PS51705">
    <property type="entry name" value="G_HFLX"/>
    <property type="match status" value="1"/>
</dbReference>
<dbReference type="InterPro" id="IPR030394">
    <property type="entry name" value="G_HFLX_dom"/>
</dbReference>
<gene>
    <name evidence="6" type="primary">hflX</name>
    <name evidence="11" type="ordered locus">Spiaf_2454</name>
</gene>
<keyword evidence="2 8" id="KW-0479">Metal-binding</keyword>
<dbReference type="CDD" id="cd01878">
    <property type="entry name" value="HflX"/>
    <property type="match status" value="1"/>
</dbReference>
<proteinExistence type="inferred from homology"/>
<evidence type="ECO:0000256" key="2">
    <source>
        <dbReference type="ARBA" id="ARBA00022723"/>
    </source>
</evidence>
<comment type="subcellular location">
    <subcellularLocation>
        <location evidence="6">Cytoplasm</location>
    </subcellularLocation>
    <text evidence="6">May associate with membranes.</text>
</comment>
<feature type="binding site" evidence="7">
    <location>
        <begin position="369"/>
        <end position="371"/>
    </location>
    <ligand>
        <name>GTP</name>
        <dbReference type="ChEBI" id="CHEBI:37565"/>
    </ligand>
</feature>
<dbReference type="PIRSF" id="PIRSF006809">
    <property type="entry name" value="GTP-binding_hflX_prd"/>
    <property type="match status" value="1"/>
</dbReference>
<accession>H9ULU2</accession>
<dbReference type="Gene3D" id="3.40.50.11060">
    <property type="entry name" value="GTPase HflX, N-terminal domain"/>
    <property type="match status" value="1"/>
</dbReference>
<comment type="similarity">
    <text evidence="6">Belongs to the TRAFAC class OBG-HflX-like GTPase superfamily. HflX GTPase family.</text>
</comment>
<dbReference type="Gene3D" id="3.40.50.300">
    <property type="entry name" value="P-loop containing nucleotide triphosphate hydrolases"/>
    <property type="match status" value="1"/>
</dbReference>
<dbReference type="InterPro" id="IPR027417">
    <property type="entry name" value="P-loop_NTPase"/>
</dbReference>
<dbReference type="NCBIfam" id="TIGR03156">
    <property type="entry name" value="GTP_HflX"/>
    <property type="match status" value="1"/>
</dbReference>
<dbReference type="Pfam" id="PF01926">
    <property type="entry name" value="MMR_HSR1"/>
    <property type="match status" value="1"/>
</dbReference>
<dbReference type="EMBL" id="CP003282">
    <property type="protein sequence ID" value="AFG38485.1"/>
    <property type="molecule type" value="Genomic_DNA"/>
</dbReference>
<keyword evidence="1 6" id="KW-0963">Cytoplasm</keyword>
<protein>
    <recommendedName>
        <fullName evidence="6">GTPase HflX</fullName>
    </recommendedName>
    <alternativeName>
        <fullName evidence="6">GTP-binding protein HflX</fullName>
    </alternativeName>
</protein>
<feature type="binding site" evidence="7">
    <location>
        <begin position="258"/>
        <end position="262"/>
    </location>
    <ligand>
        <name>GTP</name>
        <dbReference type="ChEBI" id="CHEBI:37565"/>
    </ligand>
</feature>
<keyword evidence="5 6" id="KW-0342">GTP-binding</keyword>
<comment type="subunit">
    <text evidence="6">Monomer. Associates with the 50S ribosomal subunit.</text>
</comment>
<keyword evidence="4 8" id="KW-0460">Magnesium</keyword>
<evidence type="ECO:0000256" key="8">
    <source>
        <dbReference type="PIRSR" id="PIRSR006809-2"/>
    </source>
</evidence>
<dbReference type="Gene3D" id="6.10.250.2860">
    <property type="match status" value="1"/>
</dbReference>
<dbReference type="GO" id="GO:0046872">
    <property type="term" value="F:metal ion binding"/>
    <property type="evidence" value="ECO:0007669"/>
    <property type="project" value="UniProtKB-KW"/>
</dbReference>
<dbReference type="InterPro" id="IPR032305">
    <property type="entry name" value="GTP-bd_M"/>
</dbReference>
<feature type="domain" description="Hflx-type G" evidence="10">
    <location>
        <begin position="227"/>
        <end position="391"/>
    </location>
</feature>
<dbReference type="PANTHER" id="PTHR10229:SF0">
    <property type="entry name" value="GTP-BINDING PROTEIN 6-RELATED"/>
    <property type="match status" value="1"/>
</dbReference>
<evidence type="ECO:0000256" key="5">
    <source>
        <dbReference type="ARBA" id="ARBA00023134"/>
    </source>
</evidence>
<evidence type="ECO:0000256" key="1">
    <source>
        <dbReference type="ARBA" id="ARBA00022490"/>
    </source>
</evidence>
<dbReference type="eggNOG" id="COG2262">
    <property type="taxonomic scope" value="Bacteria"/>
</dbReference>
<dbReference type="GO" id="GO:0005525">
    <property type="term" value="F:GTP binding"/>
    <property type="evidence" value="ECO:0007669"/>
    <property type="project" value="UniProtKB-UniRule"/>
</dbReference>
<dbReference type="InterPro" id="IPR016496">
    <property type="entry name" value="GTPase_HflX"/>
</dbReference>
<dbReference type="Proteomes" id="UP000007383">
    <property type="component" value="Chromosome"/>
</dbReference>
<dbReference type="GO" id="GO:0043022">
    <property type="term" value="F:ribosome binding"/>
    <property type="evidence" value="ECO:0007669"/>
    <property type="project" value="TreeGrafter"/>
</dbReference>
<evidence type="ECO:0000256" key="9">
    <source>
        <dbReference type="SAM" id="Coils"/>
    </source>
</evidence>
<dbReference type="InterPro" id="IPR042108">
    <property type="entry name" value="GTPase_HflX_N_sf"/>
</dbReference>
<reference evidence="12" key="1">
    <citation type="journal article" date="2013" name="Stand. Genomic Sci.">
        <title>Complete genome sequence of the halophilic bacterium Spirochaeta africana type strain (Z-7692(T)) from the alkaline Lake Magadi in the East African Rift.</title>
        <authorList>
            <person name="Liolos K."/>
            <person name="Abt B."/>
            <person name="Scheuner C."/>
            <person name="Teshima H."/>
            <person name="Held B."/>
            <person name="Lapidus A."/>
            <person name="Nolan M."/>
            <person name="Lucas S."/>
            <person name="Deshpande S."/>
            <person name="Cheng J.F."/>
            <person name="Tapia R."/>
            <person name="Goodwin L.A."/>
            <person name="Pitluck S."/>
            <person name="Pagani I."/>
            <person name="Ivanova N."/>
            <person name="Mavromatis K."/>
            <person name="Mikhailova N."/>
            <person name="Huntemann M."/>
            <person name="Pati A."/>
            <person name="Chen A."/>
            <person name="Palaniappan K."/>
            <person name="Land M."/>
            <person name="Rohde M."/>
            <person name="Tindall B.J."/>
            <person name="Detter J.C."/>
            <person name="Goker M."/>
            <person name="Bristow J."/>
            <person name="Eisen J.A."/>
            <person name="Markowitz V."/>
            <person name="Hugenholtz P."/>
            <person name="Woyke T."/>
            <person name="Klenk H.P."/>
            <person name="Kyrpides N.C."/>
        </authorList>
    </citation>
    <scope>NUCLEOTIDE SEQUENCE</scope>
    <source>
        <strain evidence="12">ATCC 700263 / DSM 8902 / Z-7692</strain>
    </source>
</reference>
<sequence length="447" mass="49918">MTISFGLGTGPAFPAPLSLLYFPQMIEFTEREPDGAILVGTTNPHRSLHETEDLLNELSELCSNIDLEPRASIIAPLSRPQPRFFVGSGKVDEILQLAEEYDCSCIVFDEELSPSQQRNLERHTKLAVIDRREVILEIFKQRATTQEAVLQVQLASLEYSLPRLTRAWTHLSRQRGGAKGTRGEGEKQLEVDRRLVQRRITAVKRELAQVEEHRATMRKKRESIPMPTGALVGYTNAGKSTLLEYLSGAELGSENKLFATLDPTTKRIELADAGPVLLTDTVGFVRNLPHELVDAFHSTLEETLHASFIVHVVDAAAPNAREQYEAVNAVLRELGAEQYPTIVALNKADLAAPDQLFHPRTPGPVVEISAKTGAGIERLTATIERLLEHTMNRTRFRFPVERSDLPALLHRSGRVLSERYEDDAILVEALVPPRIHGKLQEYVQKKG</sequence>
<feature type="binding site" evidence="8">
    <location>
        <position position="240"/>
    </location>
    <ligand>
        <name>Mg(2+)</name>
        <dbReference type="ChEBI" id="CHEBI:18420"/>
    </ligand>
</feature>